<gene>
    <name evidence="1" type="ORF">LMG27174_06552</name>
</gene>
<proteinExistence type="predicted"/>
<evidence type="ECO:0000313" key="2">
    <source>
        <dbReference type="Proteomes" id="UP000494205"/>
    </source>
</evidence>
<accession>A0A6J5CK36</accession>
<organism evidence="1 2">
    <name type="scientific">Paraburkholderia rhynchosiae</name>
    <dbReference type="NCBI Taxonomy" id="487049"/>
    <lineage>
        <taxon>Bacteria</taxon>
        <taxon>Pseudomonadati</taxon>
        <taxon>Pseudomonadota</taxon>
        <taxon>Betaproteobacteria</taxon>
        <taxon>Burkholderiales</taxon>
        <taxon>Burkholderiaceae</taxon>
        <taxon>Paraburkholderia</taxon>
    </lineage>
</organism>
<protein>
    <submittedName>
        <fullName evidence="1">Uncharacterized protein</fullName>
    </submittedName>
</protein>
<dbReference type="AlphaFoldDB" id="A0A6J5CK36"/>
<dbReference type="Proteomes" id="UP000494205">
    <property type="component" value="Unassembled WGS sequence"/>
</dbReference>
<sequence>MMSDPPTMENEPSLFHVSIVEKLSSTTISIRWSDPCLVIMRINSGVWGLRKRMHSWIAHRSSRERSCTSTAAKVLVAEMHRRRL</sequence>
<evidence type="ECO:0000313" key="1">
    <source>
        <dbReference type="EMBL" id="CAB3739342.1"/>
    </source>
</evidence>
<reference evidence="1 2" key="1">
    <citation type="submission" date="2020-04" db="EMBL/GenBank/DDBJ databases">
        <authorList>
            <person name="De Canck E."/>
        </authorList>
    </citation>
    <scope>NUCLEOTIDE SEQUENCE [LARGE SCALE GENOMIC DNA]</scope>
    <source>
        <strain evidence="1 2">LMG 27174</strain>
    </source>
</reference>
<dbReference type="EMBL" id="CADIJZ010000040">
    <property type="protein sequence ID" value="CAB3739342.1"/>
    <property type="molecule type" value="Genomic_DNA"/>
</dbReference>
<name>A0A6J5CK36_9BURK</name>